<organism evidence="2 3">
    <name type="scientific">Streptococcus cristatus</name>
    <dbReference type="NCBI Taxonomy" id="45634"/>
    <lineage>
        <taxon>Bacteria</taxon>
        <taxon>Bacillati</taxon>
        <taxon>Bacillota</taxon>
        <taxon>Bacilli</taxon>
        <taxon>Lactobacillales</taxon>
        <taxon>Streptococcaceae</taxon>
        <taxon>Streptococcus</taxon>
    </lineage>
</organism>
<protein>
    <submittedName>
        <fullName evidence="2">Immunity protein</fullName>
    </submittedName>
</protein>
<feature type="transmembrane region" description="Helical" evidence="1">
    <location>
        <begin position="101"/>
        <end position="121"/>
    </location>
</feature>
<accession>A0A5B0DL21</accession>
<evidence type="ECO:0000256" key="1">
    <source>
        <dbReference type="SAM" id="Phobius"/>
    </source>
</evidence>
<dbReference type="Proteomes" id="UP000323039">
    <property type="component" value="Unassembled WGS sequence"/>
</dbReference>
<feature type="transmembrane region" description="Helical" evidence="1">
    <location>
        <begin position="9"/>
        <end position="29"/>
    </location>
</feature>
<sequence length="131" mass="15100">MSKLFKSQLLMRVLTAQLPGIALFLVILNGEFLKMSILFQVCFAVILVGNLILNLYFVDMANKRYKTPILSGQIFFTTLTFFMLLFSTYRTVVVSNDFQKFIALICTIILLILFSLLVWGIKYSKSHDRNK</sequence>
<reference evidence="2 3" key="1">
    <citation type="submission" date="2019-08" db="EMBL/GenBank/DDBJ databases">
        <title>Genome sequence and analysis of Streptococcus cristatus strain S22 isolated from throat swab of children scarlet fever in Hangzhou, China.</title>
        <authorList>
            <person name="Huang Y."/>
            <person name="Xie L."/>
        </authorList>
    </citation>
    <scope>NUCLEOTIDE SEQUENCE [LARGE SCALE GENOMIC DNA]</scope>
    <source>
        <strain evidence="2 3">S22</strain>
    </source>
</reference>
<dbReference type="RefSeq" id="WP_149517202.1">
    <property type="nucleotide sequence ID" value="NZ_VSJJ01000001.1"/>
</dbReference>
<feature type="transmembrane region" description="Helical" evidence="1">
    <location>
        <begin position="69"/>
        <end position="89"/>
    </location>
</feature>
<feature type="transmembrane region" description="Helical" evidence="1">
    <location>
        <begin position="35"/>
        <end position="57"/>
    </location>
</feature>
<gene>
    <name evidence="2" type="ORF">FXF62_00300</name>
</gene>
<dbReference type="EMBL" id="VSJJ01000001">
    <property type="protein sequence ID" value="KAA0967158.1"/>
    <property type="molecule type" value="Genomic_DNA"/>
</dbReference>
<comment type="caution">
    <text evidence="2">The sequence shown here is derived from an EMBL/GenBank/DDBJ whole genome shotgun (WGS) entry which is preliminary data.</text>
</comment>
<name>A0A5B0DL21_STRCR</name>
<evidence type="ECO:0000313" key="3">
    <source>
        <dbReference type="Proteomes" id="UP000323039"/>
    </source>
</evidence>
<proteinExistence type="predicted"/>
<evidence type="ECO:0000313" key="2">
    <source>
        <dbReference type="EMBL" id="KAA0967158.1"/>
    </source>
</evidence>
<dbReference type="AlphaFoldDB" id="A0A5B0DL21"/>
<keyword evidence="1" id="KW-0812">Transmembrane</keyword>
<keyword evidence="1" id="KW-1133">Transmembrane helix</keyword>
<keyword evidence="1" id="KW-0472">Membrane</keyword>